<dbReference type="InterPro" id="IPR051906">
    <property type="entry name" value="TolC-like"/>
</dbReference>
<dbReference type="Pfam" id="PF02321">
    <property type="entry name" value="OEP"/>
    <property type="match status" value="2"/>
</dbReference>
<feature type="chain" id="PRO_5020271048" evidence="9">
    <location>
        <begin position="22"/>
        <end position="446"/>
    </location>
</feature>
<keyword evidence="8" id="KW-0175">Coiled coil</keyword>
<keyword evidence="6" id="KW-0472">Membrane</keyword>
<protein>
    <submittedName>
        <fullName evidence="10">Transporter</fullName>
    </submittedName>
</protein>
<evidence type="ECO:0000256" key="8">
    <source>
        <dbReference type="SAM" id="Coils"/>
    </source>
</evidence>
<dbReference type="InterPro" id="IPR003423">
    <property type="entry name" value="OMP_efflux"/>
</dbReference>
<evidence type="ECO:0000256" key="6">
    <source>
        <dbReference type="ARBA" id="ARBA00023136"/>
    </source>
</evidence>
<dbReference type="KEGG" id="fpf:DCC35_14935"/>
<dbReference type="PANTHER" id="PTHR30026">
    <property type="entry name" value="OUTER MEMBRANE PROTEIN TOLC"/>
    <property type="match status" value="1"/>
</dbReference>
<name>A0A4D7JK17_9BACT</name>
<evidence type="ECO:0000313" key="10">
    <source>
        <dbReference type="EMBL" id="QCK15941.1"/>
    </source>
</evidence>
<evidence type="ECO:0000256" key="3">
    <source>
        <dbReference type="ARBA" id="ARBA00022448"/>
    </source>
</evidence>
<dbReference type="Proteomes" id="UP000298616">
    <property type="component" value="Chromosome"/>
</dbReference>
<dbReference type="GO" id="GO:0009279">
    <property type="term" value="C:cell outer membrane"/>
    <property type="evidence" value="ECO:0007669"/>
    <property type="project" value="UniProtKB-SubCell"/>
</dbReference>
<evidence type="ECO:0000256" key="9">
    <source>
        <dbReference type="SAM" id="SignalP"/>
    </source>
</evidence>
<evidence type="ECO:0000256" key="5">
    <source>
        <dbReference type="ARBA" id="ARBA00022692"/>
    </source>
</evidence>
<keyword evidence="4" id="KW-1134">Transmembrane beta strand</keyword>
<proteinExistence type="inferred from homology"/>
<evidence type="ECO:0000256" key="7">
    <source>
        <dbReference type="ARBA" id="ARBA00023237"/>
    </source>
</evidence>
<evidence type="ECO:0000256" key="2">
    <source>
        <dbReference type="ARBA" id="ARBA00007613"/>
    </source>
</evidence>
<accession>A0A4D7JK17</accession>
<keyword evidence="11" id="KW-1185">Reference proteome</keyword>
<dbReference type="GO" id="GO:0015288">
    <property type="term" value="F:porin activity"/>
    <property type="evidence" value="ECO:0007669"/>
    <property type="project" value="TreeGrafter"/>
</dbReference>
<keyword evidence="9" id="KW-0732">Signal</keyword>
<keyword evidence="3" id="KW-0813">Transport</keyword>
<dbReference type="PANTHER" id="PTHR30026:SF20">
    <property type="entry name" value="OUTER MEMBRANE PROTEIN TOLC"/>
    <property type="match status" value="1"/>
</dbReference>
<sequence>MKRILTLLFLFSLTVAGRAQSQSDTLWTLEECIAYAVQNNIDVQISRLNIAESEASVKNIWYDNLPSLSIGGSYGSQWGRSIDPTTNEFTTDQLNTAGVSANAQWIIYAGLRTMRSYQQSKTNLQVSEYDYERAKNELSLNVANLFLNVIFNKEIVESAEIVLESSQQQYERTKRMVEVGSVAKSEELQLASQVATNELQLIQARNDLQYSKLLLKQALRIESDVPFDIVVPELDADRYQTAIVNKNEIYQAAVDSLPDLRSAELSLESAEYGLKIARGGLHPTLSLSANYGTNFSSSFQDQFPEFDFGRQFEEFRNYAVRASINIPIFSNWDTRFNIQRSKIAKNRAELTYQNEQLRIRQEIEQASNDVAAARLAFDAAEKARAAAEEAYRMAQNQASAGAINAVDLAIAQSNYVQAQNDLTRNKYDYIFKLKVLDYYQGKRIEL</sequence>
<evidence type="ECO:0000256" key="1">
    <source>
        <dbReference type="ARBA" id="ARBA00004442"/>
    </source>
</evidence>
<keyword evidence="5" id="KW-0812">Transmembrane</keyword>
<feature type="coiled-coil region" evidence="8">
    <location>
        <begin position="345"/>
        <end position="397"/>
    </location>
</feature>
<comment type="subcellular location">
    <subcellularLocation>
        <location evidence="1">Cell outer membrane</location>
    </subcellularLocation>
</comment>
<organism evidence="10 11">
    <name type="scientific">Mangrovivirga cuniculi</name>
    <dbReference type="NCBI Taxonomy" id="2715131"/>
    <lineage>
        <taxon>Bacteria</taxon>
        <taxon>Pseudomonadati</taxon>
        <taxon>Bacteroidota</taxon>
        <taxon>Cytophagia</taxon>
        <taxon>Cytophagales</taxon>
        <taxon>Mangrovivirgaceae</taxon>
        <taxon>Mangrovivirga</taxon>
    </lineage>
</organism>
<dbReference type="EMBL" id="CP028923">
    <property type="protein sequence ID" value="QCK15941.1"/>
    <property type="molecule type" value="Genomic_DNA"/>
</dbReference>
<keyword evidence="7" id="KW-0998">Cell outer membrane</keyword>
<dbReference type="RefSeq" id="WP_137091538.1">
    <property type="nucleotide sequence ID" value="NZ_CP028923.1"/>
</dbReference>
<gene>
    <name evidence="10" type="ORF">DCC35_14935</name>
</gene>
<dbReference type="AlphaFoldDB" id="A0A4D7JK17"/>
<dbReference type="GO" id="GO:1990281">
    <property type="term" value="C:efflux pump complex"/>
    <property type="evidence" value="ECO:0007669"/>
    <property type="project" value="TreeGrafter"/>
</dbReference>
<evidence type="ECO:0000313" key="11">
    <source>
        <dbReference type="Proteomes" id="UP000298616"/>
    </source>
</evidence>
<reference evidence="10 11" key="1">
    <citation type="submission" date="2018-04" db="EMBL/GenBank/DDBJ databases">
        <title>Complete genome uncultured novel isolate.</title>
        <authorList>
            <person name="Merlino G."/>
        </authorList>
    </citation>
    <scope>NUCLEOTIDE SEQUENCE [LARGE SCALE GENOMIC DNA]</scope>
    <source>
        <strain evidence="11">R1DC9</strain>
    </source>
</reference>
<dbReference type="Gene3D" id="1.20.1600.10">
    <property type="entry name" value="Outer membrane efflux proteins (OEP)"/>
    <property type="match status" value="1"/>
</dbReference>
<comment type="similarity">
    <text evidence="2">Belongs to the outer membrane factor (OMF) (TC 1.B.17) family.</text>
</comment>
<dbReference type="GO" id="GO:0015562">
    <property type="term" value="F:efflux transmembrane transporter activity"/>
    <property type="evidence" value="ECO:0007669"/>
    <property type="project" value="InterPro"/>
</dbReference>
<dbReference type="OrthoDB" id="9811587at2"/>
<dbReference type="SUPFAM" id="SSF56954">
    <property type="entry name" value="Outer membrane efflux proteins (OEP)"/>
    <property type="match status" value="1"/>
</dbReference>
<feature type="signal peptide" evidence="9">
    <location>
        <begin position="1"/>
        <end position="21"/>
    </location>
</feature>
<evidence type="ECO:0000256" key="4">
    <source>
        <dbReference type="ARBA" id="ARBA00022452"/>
    </source>
</evidence>